<protein>
    <submittedName>
        <fullName evidence="3">Uncharacterized protein LOC100177065</fullName>
    </submittedName>
</protein>
<dbReference type="AlphaFoldDB" id="A0A6F9DHB4"/>
<feature type="region of interest" description="Disordered" evidence="2">
    <location>
        <begin position="1"/>
        <end position="42"/>
    </location>
</feature>
<dbReference type="GO" id="GO:0000801">
    <property type="term" value="C:central element"/>
    <property type="evidence" value="ECO:0007669"/>
    <property type="project" value="InterPro"/>
</dbReference>
<keyword evidence="1" id="KW-0175">Coiled coil</keyword>
<accession>A0A6F9DHB4</accession>
<dbReference type="EMBL" id="LR786494">
    <property type="protein sequence ID" value="CAB3261510.1"/>
    <property type="molecule type" value="mRNA"/>
</dbReference>
<gene>
    <name evidence="3" type="primary">LOC100177065</name>
</gene>
<sequence>MEISMPSPQKPTFQVLSSKKEEPESADGGAGDASNMLTEEPQGTQELAVQQIQTIMQDLEQKREADKQMMEDFRHRMTEMVEQTCEKLEQKLMSQCEETNKQLEVKLQYLYSIVGSVCELEGELSDFKSAMSVLFKDVTTT</sequence>
<reference evidence="3" key="1">
    <citation type="submission" date="2020-04" db="EMBL/GenBank/DDBJ databases">
        <authorList>
            <person name="Neveu A P."/>
        </authorList>
    </citation>
    <scope>NUCLEOTIDE SEQUENCE</scope>
    <source>
        <tissue evidence="3">Whole embryo</tissue>
    </source>
</reference>
<dbReference type="PANTHER" id="PTHR28398">
    <property type="entry name" value="SYNAPTONEMAL COMPLEX CENTRAL ELEMENT PROTEIN 2"/>
    <property type="match status" value="1"/>
</dbReference>
<dbReference type="PANTHER" id="PTHR28398:SF1">
    <property type="entry name" value="SYNAPTONEMAL COMPLEX CENTRAL ELEMENT PROTEIN 2"/>
    <property type="match status" value="1"/>
</dbReference>
<dbReference type="GO" id="GO:0007130">
    <property type="term" value="P:synaptonemal complex assembly"/>
    <property type="evidence" value="ECO:0007669"/>
    <property type="project" value="InterPro"/>
</dbReference>
<organism evidence="3">
    <name type="scientific">Phallusia mammillata</name>
    <dbReference type="NCBI Taxonomy" id="59560"/>
    <lineage>
        <taxon>Eukaryota</taxon>
        <taxon>Metazoa</taxon>
        <taxon>Chordata</taxon>
        <taxon>Tunicata</taxon>
        <taxon>Ascidiacea</taxon>
        <taxon>Phlebobranchia</taxon>
        <taxon>Ascidiidae</taxon>
        <taxon>Phallusia</taxon>
    </lineage>
</organism>
<dbReference type="InterPro" id="IPR034609">
    <property type="entry name" value="Syce2"/>
</dbReference>
<feature type="compositionally biased region" description="Polar residues" evidence="2">
    <location>
        <begin position="1"/>
        <end position="17"/>
    </location>
</feature>
<proteinExistence type="evidence at transcript level"/>
<feature type="coiled-coil region" evidence="1">
    <location>
        <begin position="49"/>
        <end position="76"/>
    </location>
</feature>
<name>A0A6F9DHB4_9ASCI</name>
<evidence type="ECO:0000313" key="3">
    <source>
        <dbReference type="EMBL" id="CAB3261510.1"/>
    </source>
</evidence>
<evidence type="ECO:0000256" key="1">
    <source>
        <dbReference type="SAM" id="Coils"/>
    </source>
</evidence>
<evidence type="ECO:0000256" key="2">
    <source>
        <dbReference type="SAM" id="MobiDB-lite"/>
    </source>
</evidence>